<dbReference type="STRING" id="1798475.A2837_01750"/>
<dbReference type="NCBIfam" id="TIGR00536">
    <property type="entry name" value="hemK_fam"/>
    <property type="match status" value="1"/>
</dbReference>
<protein>
    <recommendedName>
        <fullName evidence="1">peptide chain release factor N(5)-glutamine methyltransferase</fullName>
        <ecNumber evidence="1">2.1.1.297</ecNumber>
    </recommendedName>
</protein>
<comment type="catalytic activity">
    <reaction evidence="5">
        <text>L-glutaminyl-[peptide chain release factor] + S-adenosyl-L-methionine = N(5)-methyl-L-glutaminyl-[peptide chain release factor] + S-adenosyl-L-homocysteine + H(+)</text>
        <dbReference type="Rhea" id="RHEA:42896"/>
        <dbReference type="Rhea" id="RHEA-COMP:10271"/>
        <dbReference type="Rhea" id="RHEA-COMP:10272"/>
        <dbReference type="ChEBI" id="CHEBI:15378"/>
        <dbReference type="ChEBI" id="CHEBI:30011"/>
        <dbReference type="ChEBI" id="CHEBI:57856"/>
        <dbReference type="ChEBI" id="CHEBI:59789"/>
        <dbReference type="ChEBI" id="CHEBI:61891"/>
        <dbReference type="EC" id="2.1.1.297"/>
    </reaction>
</comment>
<sequence length="248" mass="28102">MERQEIDWLLNEKYQGEKTEGFFIDLKRLASGEPLGYVIGHVPFLGCVIHLDSQPLIPRPETEFWTLKAIETMKEAVGSADRPLRILDLCAGSGAIGIAVAKHMPQSLVDFAEMDQQHTATIERNIKENNIDSSRVRIIAGDLFENITDQYDFILTNPPYIDPSLDRTEQNVKNFEPHLALYGGTDGMELIARIIAEAPQHLSPSGQLWIEHEPEQSEMISKLADIHFKAVQTLLDQYDMERYSVLKI</sequence>
<comment type="caution">
    <text evidence="7">The sequence shown here is derived from an EMBL/GenBank/DDBJ whole genome shotgun (WGS) entry which is preliminary data.</text>
</comment>
<dbReference type="GO" id="GO:0102559">
    <property type="term" value="F:peptide chain release factor N(5)-glutamine methyltransferase activity"/>
    <property type="evidence" value="ECO:0007669"/>
    <property type="project" value="UniProtKB-EC"/>
</dbReference>
<dbReference type="EC" id="2.1.1.297" evidence="1"/>
<evidence type="ECO:0000256" key="2">
    <source>
        <dbReference type="ARBA" id="ARBA00022603"/>
    </source>
</evidence>
<reference evidence="7 8" key="1">
    <citation type="journal article" date="2016" name="Nat. Commun.">
        <title>Thousands of microbial genomes shed light on interconnected biogeochemical processes in an aquifer system.</title>
        <authorList>
            <person name="Anantharaman K."/>
            <person name="Brown C.T."/>
            <person name="Hug L.A."/>
            <person name="Sharon I."/>
            <person name="Castelle C.J."/>
            <person name="Probst A.J."/>
            <person name="Thomas B.C."/>
            <person name="Singh A."/>
            <person name="Wilkins M.J."/>
            <person name="Karaoz U."/>
            <person name="Brodie E.L."/>
            <person name="Williams K.H."/>
            <person name="Hubbard S.S."/>
            <person name="Banfield J.F."/>
        </authorList>
    </citation>
    <scope>NUCLEOTIDE SEQUENCE [LARGE SCALE GENOMIC DNA]</scope>
</reference>
<evidence type="ECO:0000256" key="5">
    <source>
        <dbReference type="ARBA" id="ARBA00048391"/>
    </source>
</evidence>
<dbReference type="Pfam" id="PF05175">
    <property type="entry name" value="MTS"/>
    <property type="match status" value="1"/>
</dbReference>
<dbReference type="PANTHER" id="PTHR18895:SF74">
    <property type="entry name" value="MTRF1L RELEASE FACTOR GLUTAMINE METHYLTRANSFERASE"/>
    <property type="match status" value="1"/>
</dbReference>
<evidence type="ECO:0000256" key="4">
    <source>
        <dbReference type="ARBA" id="ARBA00022691"/>
    </source>
</evidence>
<accession>A0A1F6BY80</accession>
<feature type="domain" description="Methyltransferase small" evidence="6">
    <location>
        <begin position="85"/>
        <end position="163"/>
    </location>
</feature>
<dbReference type="InterPro" id="IPR029063">
    <property type="entry name" value="SAM-dependent_MTases_sf"/>
</dbReference>
<dbReference type="InterPro" id="IPR004556">
    <property type="entry name" value="HemK-like"/>
</dbReference>
<gene>
    <name evidence="7" type="ORF">A2837_01750</name>
</gene>
<evidence type="ECO:0000259" key="6">
    <source>
        <dbReference type="Pfam" id="PF05175"/>
    </source>
</evidence>
<evidence type="ECO:0000313" key="8">
    <source>
        <dbReference type="Proteomes" id="UP000176322"/>
    </source>
</evidence>
<evidence type="ECO:0000256" key="1">
    <source>
        <dbReference type="ARBA" id="ARBA00012771"/>
    </source>
</evidence>
<dbReference type="Proteomes" id="UP000176322">
    <property type="component" value="Unassembled WGS sequence"/>
</dbReference>
<dbReference type="Gene3D" id="3.40.50.150">
    <property type="entry name" value="Vaccinia Virus protein VP39"/>
    <property type="match status" value="1"/>
</dbReference>
<dbReference type="AlphaFoldDB" id="A0A1F6BY80"/>
<dbReference type="InterPro" id="IPR002052">
    <property type="entry name" value="DNA_methylase_N6_adenine_CS"/>
</dbReference>
<dbReference type="PROSITE" id="PS00092">
    <property type="entry name" value="N6_MTASE"/>
    <property type="match status" value="1"/>
</dbReference>
<organism evidence="7 8">
    <name type="scientific">Candidatus Kaiserbacteria bacterium RIFCSPHIGHO2_01_FULL_46_22</name>
    <dbReference type="NCBI Taxonomy" id="1798475"/>
    <lineage>
        <taxon>Bacteria</taxon>
        <taxon>Candidatus Kaiseribacteriota</taxon>
    </lineage>
</organism>
<proteinExistence type="predicted"/>
<dbReference type="EMBL" id="MFKO01000002">
    <property type="protein sequence ID" value="OGG41914.1"/>
    <property type="molecule type" value="Genomic_DNA"/>
</dbReference>
<dbReference type="GO" id="GO:0032259">
    <property type="term" value="P:methylation"/>
    <property type="evidence" value="ECO:0007669"/>
    <property type="project" value="UniProtKB-KW"/>
</dbReference>
<dbReference type="GO" id="GO:0003676">
    <property type="term" value="F:nucleic acid binding"/>
    <property type="evidence" value="ECO:0007669"/>
    <property type="project" value="InterPro"/>
</dbReference>
<keyword evidence="3" id="KW-0808">Transferase</keyword>
<dbReference type="SUPFAM" id="SSF53335">
    <property type="entry name" value="S-adenosyl-L-methionine-dependent methyltransferases"/>
    <property type="match status" value="1"/>
</dbReference>
<dbReference type="CDD" id="cd02440">
    <property type="entry name" value="AdoMet_MTases"/>
    <property type="match status" value="1"/>
</dbReference>
<evidence type="ECO:0000256" key="3">
    <source>
        <dbReference type="ARBA" id="ARBA00022679"/>
    </source>
</evidence>
<keyword evidence="2" id="KW-0489">Methyltransferase</keyword>
<keyword evidence="4" id="KW-0949">S-adenosyl-L-methionine</keyword>
<evidence type="ECO:0000313" key="7">
    <source>
        <dbReference type="EMBL" id="OGG41914.1"/>
    </source>
</evidence>
<dbReference type="InterPro" id="IPR007848">
    <property type="entry name" value="Small_mtfrase_dom"/>
</dbReference>
<dbReference type="InterPro" id="IPR050320">
    <property type="entry name" value="N5-glutamine_MTase"/>
</dbReference>
<name>A0A1F6BY80_9BACT</name>
<dbReference type="PANTHER" id="PTHR18895">
    <property type="entry name" value="HEMK METHYLTRANSFERASE"/>
    <property type="match status" value="1"/>
</dbReference>